<reference evidence="2" key="1">
    <citation type="journal article" date="2019" name="Int. J. Syst. Evol. Microbiol.">
        <title>The Global Catalogue of Microorganisms (GCM) 10K type strain sequencing project: providing services to taxonomists for standard genome sequencing and annotation.</title>
        <authorList>
            <consortium name="The Broad Institute Genomics Platform"/>
            <consortium name="The Broad Institute Genome Sequencing Center for Infectious Disease"/>
            <person name="Wu L."/>
            <person name="Ma J."/>
        </authorList>
    </citation>
    <scope>NUCLEOTIDE SEQUENCE [LARGE SCALE GENOMIC DNA]</scope>
    <source>
        <strain evidence="2">KCTC 52165</strain>
    </source>
</reference>
<comment type="caution">
    <text evidence="1">The sequence shown here is derived from an EMBL/GenBank/DDBJ whole genome shotgun (WGS) entry which is preliminary data.</text>
</comment>
<protein>
    <submittedName>
        <fullName evidence="1">Uncharacterized protein</fullName>
    </submittedName>
</protein>
<dbReference type="RefSeq" id="WP_378217456.1">
    <property type="nucleotide sequence ID" value="NZ_JBHRTK010000001.1"/>
</dbReference>
<evidence type="ECO:0000313" key="2">
    <source>
        <dbReference type="Proteomes" id="UP001595583"/>
    </source>
</evidence>
<keyword evidence="2" id="KW-1185">Reference proteome</keyword>
<sequence length="34" mass="3909">MRENEEQALRQGQSRFGAVLESFVVSELLKLASW</sequence>
<name>A0ABV7K6U5_9HYPH</name>
<proteinExistence type="predicted"/>
<organism evidence="1 2">
    <name type="scientific">Aquamicrobium soli</name>
    <dbReference type="NCBI Taxonomy" id="1811518"/>
    <lineage>
        <taxon>Bacteria</taxon>
        <taxon>Pseudomonadati</taxon>
        <taxon>Pseudomonadota</taxon>
        <taxon>Alphaproteobacteria</taxon>
        <taxon>Hyphomicrobiales</taxon>
        <taxon>Phyllobacteriaceae</taxon>
        <taxon>Aquamicrobium</taxon>
    </lineage>
</organism>
<evidence type="ECO:0000313" key="1">
    <source>
        <dbReference type="EMBL" id="MFC3204716.1"/>
    </source>
</evidence>
<accession>A0ABV7K6U5</accession>
<dbReference type="EMBL" id="JBHRTK010000001">
    <property type="protein sequence ID" value="MFC3204716.1"/>
    <property type="molecule type" value="Genomic_DNA"/>
</dbReference>
<gene>
    <name evidence="1" type="ORF">ACFOHJ_00625</name>
</gene>
<dbReference type="Proteomes" id="UP001595583">
    <property type="component" value="Unassembled WGS sequence"/>
</dbReference>